<comment type="caution">
    <text evidence="4">The sequence shown here is derived from an EMBL/GenBank/DDBJ whole genome shotgun (WGS) entry which is preliminary data.</text>
</comment>
<proteinExistence type="inferred from homology"/>
<feature type="region of interest" description="Disordered" evidence="3">
    <location>
        <begin position="1"/>
        <end position="24"/>
    </location>
</feature>
<dbReference type="AlphaFoldDB" id="A0AAJ0HR38"/>
<comment type="similarity">
    <text evidence="1">Belongs to the AIM6 family.</text>
</comment>
<dbReference type="Proteomes" id="UP001275084">
    <property type="component" value="Unassembled WGS sequence"/>
</dbReference>
<organism evidence="4 5">
    <name type="scientific">Lasiosphaeria hispida</name>
    <dbReference type="NCBI Taxonomy" id="260671"/>
    <lineage>
        <taxon>Eukaryota</taxon>
        <taxon>Fungi</taxon>
        <taxon>Dikarya</taxon>
        <taxon>Ascomycota</taxon>
        <taxon>Pezizomycotina</taxon>
        <taxon>Sordariomycetes</taxon>
        <taxon>Sordariomycetidae</taxon>
        <taxon>Sordariales</taxon>
        <taxon>Lasiosphaeriaceae</taxon>
        <taxon>Lasiosphaeria</taxon>
    </lineage>
</organism>
<dbReference type="InterPro" id="IPR017946">
    <property type="entry name" value="PLC-like_Pdiesterase_TIM-brl"/>
</dbReference>
<dbReference type="EMBL" id="JAUIQD010000002">
    <property type="protein sequence ID" value="KAK3359921.1"/>
    <property type="molecule type" value="Genomic_DNA"/>
</dbReference>
<dbReference type="InterPro" id="IPR039559">
    <property type="entry name" value="AIM6_PI-PLC-like_dom"/>
</dbReference>
<evidence type="ECO:0000256" key="3">
    <source>
        <dbReference type="SAM" id="MobiDB-lite"/>
    </source>
</evidence>
<gene>
    <name evidence="4" type="ORF">B0T25DRAFT_114703</name>
</gene>
<evidence type="ECO:0000256" key="1">
    <source>
        <dbReference type="ARBA" id="ARBA00008858"/>
    </source>
</evidence>
<evidence type="ECO:0000256" key="2">
    <source>
        <dbReference type="ARBA" id="ARBA00014286"/>
    </source>
</evidence>
<keyword evidence="5" id="KW-1185">Reference proteome</keyword>
<evidence type="ECO:0000313" key="4">
    <source>
        <dbReference type="EMBL" id="KAK3359921.1"/>
    </source>
</evidence>
<dbReference type="InterPro" id="IPR051236">
    <property type="entry name" value="HAT_RTT109-like"/>
</dbReference>
<reference evidence="4" key="2">
    <citation type="submission" date="2023-06" db="EMBL/GenBank/DDBJ databases">
        <authorList>
            <consortium name="Lawrence Berkeley National Laboratory"/>
            <person name="Haridas S."/>
            <person name="Hensen N."/>
            <person name="Bonometti L."/>
            <person name="Westerberg I."/>
            <person name="Brannstrom I.O."/>
            <person name="Guillou S."/>
            <person name="Cros-Aarteil S."/>
            <person name="Calhoun S."/>
            <person name="Kuo A."/>
            <person name="Mondo S."/>
            <person name="Pangilinan J."/>
            <person name="Riley R."/>
            <person name="Labutti K."/>
            <person name="Andreopoulos B."/>
            <person name="Lipzen A."/>
            <person name="Chen C."/>
            <person name="Yanf M."/>
            <person name="Daum C."/>
            <person name="Ng V."/>
            <person name="Clum A."/>
            <person name="Steindorff A."/>
            <person name="Ohm R."/>
            <person name="Martin F."/>
            <person name="Silar P."/>
            <person name="Natvig D."/>
            <person name="Lalanne C."/>
            <person name="Gautier V."/>
            <person name="Ament-Velasquez S.L."/>
            <person name="Kruys A."/>
            <person name="Hutchinson M.I."/>
            <person name="Powell A.J."/>
            <person name="Barry K."/>
            <person name="Miller A.N."/>
            <person name="Grigoriev I.V."/>
            <person name="Debuchy R."/>
            <person name="Gladieux P."/>
            <person name="Thoren M.H."/>
            <person name="Johannesson H."/>
        </authorList>
    </citation>
    <scope>NUCLEOTIDE SEQUENCE</scope>
    <source>
        <strain evidence="4">CBS 955.72</strain>
    </source>
</reference>
<dbReference type="GO" id="GO:0006629">
    <property type="term" value="P:lipid metabolic process"/>
    <property type="evidence" value="ECO:0007669"/>
    <property type="project" value="InterPro"/>
</dbReference>
<evidence type="ECO:0000313" key="5">
    <source>
        <dbReference type="Proteomes" id="UP001275084"/>
    </source>
</evidence>
<dbReference type="CDD" id="cd08577">
    <property type="entry name" value="PI-PLCc_GDPD_SF_unchar3"/>
    <property type="match status" value="1"/>
</dbReference>
<accession>A0AAJ0HR38</accession>
<reference evidence="4" key="1">
    <citation type="journal article" date="2023" name="Mol. Phylogenet. Evol.">
        <title>Genome-scale phylogeny and comparative genomics of the fungal order Sordariales.</title>
        <authorList>
            <person name="Hensen N."/>
            <person name="Bonometti L."/>
            <person name="Westerberg I."/>
            <person name="Brannstrom I.O."/>
            <person name="Guillou S."/>
            <person name="Cros-Aarteil S."/>
            <person name="Calhoun S."/>
            <person name="Haridas S."/>
            <person name="Kuo A."/>
            <person name="Mondo S."/>
            <person name="Pangilinan J."/>
            <person name="Riley R."/>
            <person name="LaButti K."/>
            <person name="Andreopoulos B."/>
            <person name="Lipzen A."/>
            <person name="Chen C."/>
            <person name="Yan M."/>
            <person name="Daum C."/>
            <person name="Ng V."/>
            <person name="Clum A."/>
            <person name="Steindorff A."/>
            <person name="Ohm R.A."/>
            <person name="Martin F."/>
            <person name="Silar P."/>
            <person name="Natvig D.O."/>
            <person name="Lalanne C."/>
            <person name="Gautier V."/>
            <person name="Ament-Velasquez S.L."/>
            <person name="Kruys A."/>
            <person name="Hutchinson M.I."/>
            <person name="Powell A.J."/>
            <person name="Barry K."/>
            <person name="Miller A.N."/>
            <person name="Grigoriev I.V."/>
            <person name="Debuchy R."/>
            <person name="Gladieux P."/>
            <person name="Hiltunen Thoren M."/>
            <person name="Johannesson H."/>
        </authorList>
    </citation>
    <scope>NUCLEOTIDE SEQUENCE</scope>
    <source>
        <strain evidence="4">CBS 955.72</strain>
    </source>
</reference>
<dbReference type="GO" id="GO:0008081">
    <property type="term" value="F:phosphoric diester hydrolase activity"/>
    <property type="evidence" value="ECO:0007669"/>
    <property type="project" value="InterPro"/>
</dbReference>
<dbReference type="PANTHER" id="PTHR31571">
    <property type="entry name" value="ALTERED INHERITANCE OF MITOCHONDRIA PROTEIN 6"/>
    <property type="match status" value="1"/>
</dbReference>
<dbReference type="SUPFAM" id="SSF51695">
    <property type="entry name" value="PLC-like phosphodiesterases"/>
    <property type="match status" value="1"/>
</dbReference>
<sequence length="425" mass="47761">MPPSVGRPKSSDLSQIPPSPILSPTFPSTSCFENEARPSRFLSALRSTMSSWGETKSLLNKTNIYAPVPNNPEDGDVSIAGPRDVPRPTRPPYSHATVFGLTVSALLLGLGIGPYIHRNIPGNCHTERNSGDEDPFAKWGEPGTGTEDIAWYPTDFLRDVIPVACHSHNDYWRKVPLFSAIYAGCTGVEADVWLRKQDLLVGHDTAALQPNRTFLNLYVNPLVKILERQNPSTEYYNEKRRGVFDTDPDQTLTLLVDLKTNGAETWPWVLKQLEPLRERGWLSYVQDGEIHQGPITVVGTGNTPFDQIIANSTYRDAFFDAPLDHIENSTFDSTNAYYASTSFWASIGNVWFRGGPSDDQLAKIRKHVREAHQRGLKARYWELPPWPIHTRNRVWEVLMQEGVDMLNVDDLDGATKGDWTKPKSF</sequence>
<dbReference type="PANTHER" id="PTHR31571:SF1">
    <property type="entry name" value="ALTERED INHERITANCE OF MITOCHONDRIA PROTEIN 6"/>
    <property type="match status" value="1"/>
</dbReference>
<protein>
    <recommendedName>
        <fullName evidence="2">Altered inheritance of mitochondria protein 6</fullName>
    </recommendedName>
</protein>
<name>A0AAJ0HR38_9PEZI</name>